<organism evidence="2 3">
    <name type="scientific">Candidatus Sungbacteria bacterium RIFCSPLOWO2_12_FULL_41_11</name>
    <dbReference type="NCBI Taxonomy" id="1802286"/>
    <lineage>
        <taxon>Bacteria</taxon>
        <taxon>Candidatus Sungiibacteriota</taxon>
    </lineage>
</organism>
<evidence type="ECO:0000313" key="2">
    <source>
        <dbReference type="EMBL" id="OHA13319.1"/>
    </source>
</evidence>
<comment type="caution">
    <text evidence="2">The sequence shown here is derived from an EMBL/GenBank/DDBJ whole genome shotgun (WGS) entry which is preliminary data.</text>
</comment>
<dbReference type="Proteomes" id="UP000177171">
    <property type="component" value="Unassembled WGS sequence"/>
</dbReference>
<evidence type="ECO:0000313" key="3">
    <source>
        <dbReference type="Proteomes" id="UP000177171"/>
    </source>
</evidence>
<dbReference type="InterPro" id="IPR056091">
    <property type="entry name" value="DUF7674"/>
</dbReference>
<dbReference type="EMBL" id="MHQY01000030">
    <property type="protein sequence ID" value="OHA13319.1"/>
    <property type="molecule type" value="Genomic_DNA"/>
</dbReference>
<sequence length="127" mass="14679">MSKQQVPLDKFPSYWSELFPEFKESEEFDETNMGIPYTFLADFGRFFMDRLRKAGETDAVVKKTFTVMNEMFNDPATDPEVINLMQIELCEILASSKKGLALATKLLSGKSLEYLNMARKWLNPVNY</sequence>
<accession>A0A1G2LR31</accession>
<protein>
    <recommendedName>
        <fullName evidence="1">DUF7674 domain-containing protein</fullName>
    </recommendedName>
</protein>
<reference evidence="2 3" key="1">
    <citation type="journal article" date="2016" name="Nat. Commun.">
        <title>Thousands of microbial genomes shed light on interconnected biogeochemical processes in an aquifer system.</title>
        <authorList>
            <person name="Anantharaman K."/>
            <person name="Brown C.T."/>
            <person name="Hug L.A."/>
            <person name="Sharon I."/>
            <person name="Castelle C.J."/>
            <person name="Probst A.J."/>
            <person name="Thomas B.C."/>
            <person name="Singh A."/>
            <person name="Wilkins M.J."/>
            <person name="Karaoz U."/>
            <person name="Brodie E.L."/>
            <person name="Williams K.H."/>
            <person name="Hubbard S.S."/>
            <person name="Banfield J.F."/>
        </authorList>
    </citation>
    <scope>NUCLEOTIDE SEQUENCE [LARGE SCALE GENOMIC DNA]</scope>
</reference>
<evidence type="ECO:0000259" key="1">
    <source>
        <dbReference type="Pfam" id="PF24722"/>
    </source>
</evidence>
<gene>
    <name evidence="2" type="ORF">A3G49_00725</name>
</gene>
<dbReference type="Pfam" id="PF24722">
    <property type="entry name" value="DUF7674"/>
    <property type="match status" value="1"/>
</dbReference>
<dbReference type="AlphaFoldDB" id="A0A1G2LR31"/>
<name>A0A1G2LR31_9BACT</name>
<proteinExistence type="predicted"/>
<feature type="domain" description="DUF7674" evidence="1">
    <location>
        <begin position="17"/>
        <end position="114"/>
    </location>
</feature>